<protein>
    <submittedName>
        <fullName evidence="2">Uncharacterized protein DUF4918</fullName>
    </submittedName>
</protein>
<dbReference type="SUPFAM" id="SSF52141">
    <property type="entry name" value="Uracil-DNA glycosylase-like"/>
    <property type="match status" value="1"/>
</dbReference>
<evidence type="ECO:0000313" key="3">
    <source>
        <dbReference type="Proteomes" id="UP000295468"/>
    </source>
</evidence>
<dbReference type="InterPro" id="IPR005122">
    <property type="entry name" value="Uracil-DNA_glycosylase-like"/>
</dbReference>
<name>A0A4R6TNA1_9FLAO</name>
<dbReference type="Pfam" id="PF03167">
    <property type="entry name" value="UDG"/>
    <property type="match status" value="1"/>
</dbReference>
<dbReference type="AlphaFoldDB" id="A0A4R6TNA1"/>
<dbReference type="InterPro" id="IPR032579">
    <property type="entry name" value="Phe_SMUG2-like"/>
</dbReference>
<keyword evidence="3" id="KW-1185">Reference proteome</keyword>
<dbReference type="InterPro" id="IPR036895">
    <property type="entry name" value="Uracil-DNA_glycosylase-like_sf"/>
</dbReference>
<gene>
    <name evidence="2" type="ORF">CLV82_0391</name>
</gene>
<dbReference type="CDD" id="cd19375">
    <property type="entry name" value="UDG-F3-like_SMUG2"/>
    <property type="match status" value="1"/>
</dbReference>
<dbReference type="EMBL" id="SNYI01000001">
    <property type="protein sequence ID" value="TDQ32560.1"/>
    <property type="molecule type" value="Genomic_DNA"/>
</dbReference>
<dbReference type="RefSeq" id="WP_133642608.1">
    <property type="nucleotide sequence ID" value="NZ_SNYI01000001.1"/>
</dbReference>
<reference evidence="2 3" key="1">
    <citation type="submission" date="2019-03" db="EMBL/GenBank/DDBJ databases">
        <title>Genomic Encyclopedia of Archaeal and Bacterial Type Strains, Phase II (KMG-II): from individual species to whole genera.</title>
        <authorList>
            <person name="Goeker M."/>
        </authorList>
    </citation>
    <scope>NUCLEOTIDE SEQUENCE [LARGE SCALE GENOMIC DNA]</scope>
    <source>
        <strain evidence="2 3">DSM 18435</strain>
    </source>
</reference>
<evidence type="ECO:0000259" key="1">
    <source>
        <dbReference type="Pfam" id="PF03167"/>
    </source>
</evidence>
<comment type="caution">
    <text evidence="2">The sequence shown here is derived from an EMBL/GenBank/DDBJ whole genome shotgun (WGS) entry which is preliminary data.</text>
</comment>
<accession>A0A4R6TNA1</accession>
<dbReference type="Proteomes" id="UP000295468">
    <property type="component" value="Unassembled WGS sequence"/>
</dbReference>
<dbReference type="Gene3D" id="3.40.470.10">
    <property type="entry name" value="Uracil-DNA glycosylase-like domain"/>
    <property type="match status" value="1"/>
</dbReference>
<feature type="domain" description="Uracil-DNA glycosylase-like" evidence="1">
    <location>
        <begin position="47"/>
        <end position="226"/>
    </location>
</feature>
<evidence type="ECO:0000313" key="2">
    <source>
        <dbReference type="EMBL" id="TDQ32560.1"/>
    </source>
</evidence>
<sequence length="228" mass="26490">MDTFAGRVNHFNSVLNPQLSLPRDIRIMNPFRENPEILGISEKFYNKYYNDDKERTLILGINPGRLGAGATGIPFTDTKRLATDCGIRIDSFNSHEPSSVFVYEVIRAYGGPGEFYKDFFINSMYPLGFVIRNKKGNWVNCNYYDFPDLYEALRIPITDHLKEMINLGIRQDKCFVLGKKNAKFLQEINKEEQLFGELVVFDHPRYIAQYKSRQTPLYIDQYLEALSK</sequence>
<organism evidence="2 3">
    <name type="scientific">Zeaxanthinibacter enoshimensis</name>
    <dbReference type="NCBI Taxonomy" id="392009"/>
    <lineage>
        <taxon>Bacteria</taxon>
        <taxon>Pseudomonadati</taxon>
        <taxon>Bacteroidota</taxon>
        <taxon>Flavobacteriia</taxon>
        <taxon>Flavobacteriales</taxon>
        <taxon>Flavobacteriaceae</taxon>
        <taxon>Zeaxanthinibacter</taxon>
    </lineage>
</organism>
<proteinExistence type="predicted"/>
<dbReference type="OrthoDB" id="7107805at2"/>